<dbReference type="AlphaFoldDB" id="A0AAD5GI27"/>
<name>A0AAD5GI27_AMBAR</name>
<evidence type="ECO:0000313" key="2">
    <source>
        <dbReference type="Proteomes" id="UP001206925"/>
    </source>
</evidence>
<accession>A0AAD5GI27</accession>
<gene>
    <name evidence="1" type="ORF">M8C21_016562</name>
</gene>
<evidence type="ECO:0000313" key="1">
    <source>
        <dbReference type="EMBL" id="KAI7740996.1"/>
    </source>
</evidence>
<proteinExistence type="predicted"/>
<dbReference type="Proteomes" id="UP001206925">
    <property type="component" value="Unassembled WGS sequence"/>
</dbReference>
<sequence>MHTFYELLLNIVSTNDIQNITEWLCFVIYFYSHTFNFLQLGLVRPGTAHVAGQVMDHYQLNCLLQFYLGFSVAFVGRDSKYLLKLTVGDGQYHHTMPLFQLHTLRKIENTSQVVNRNQMTDYIGKFEDVDNVVTEGDNGFMLAKLQDI</sequence>
<protein>
    <submittedName>
        <fullName evidence="1">Uncharacterized protein</fullName>
    </submittedName>
</protein>
<organism evidence="1 2">
    <name type="scientific">Ambrosia artemisiifolia</name>
    <name type="common">Common ragweed</name>
    <dbReference type="NCBI Taxonomy" id="4212"/>
    <lineage>
        <taxon>Eukaryota</taxon>
        <taxon>Viridiplantae</taxon>
        <taxon>Streptophyta</taxon>
        <taxon>Embryophyta</taxon>
        <taxon>Tracheophyta</taxon>
        <taxon>Spermatophyta</taxon>
        <taxon>Magnoliopsida</taxon>
        <taxon>eudicotyledons</taxon>
        <taxon>Gunneridae</taxon>
        <taxon>Pentapetalae</taxon>
        <taxon>asterids</taxon>
        <taxon>campanulids</taxon>
        <taxon>Asterales</taxon>
        <taxon>Asteraceae</taxon>
        <taxon>Asteroideae</taxon>
        <taxon>Heliantheae alliance</taxon>
        <taxon>Heliantheae</taxon>
        <taxon>Ambrosia</taxon>
    </lineage>
</organism>
<keyword evidence="2" id="KW-1185">Reference proteome</keyword>
<feature type="non-terminal residue" evidence="1">
    <location>
        <position position="148"/>
    </location>
</feature>
<reference evidence="1" key="1">
    <citation type="submission" date="2022-06" db="EMBL/GenBank/DDBJ databases">
        <title>Uncovering the hologenomic basis of an extraordinary plant invasion.</title>
        <authorList>
            <person name="Bieker V.C."/>
            <person name="Martin M.D."/>
            <person name="Gilbert T."/>
            <person name="Hodgins K."/>
            <person name="Battlay P."/>
            <person name="Petersen B."/>
            <person name="Wilson J."/>
        </authorList>
    </citation>
    <scope>NUCLEOTIDE SEQUENCE</scope>
    <source>
        <strain evidence="1">AA19_3_7</strain>
        <tissue evidence="1">Leaf</tissue>
    </source>
</reference>
<comment type="caution">
    <text evidence="1">The sequence shown here is derived from an EMBL/GenBank/DDBJ whole genome shotgun (WGS) entry which is preliminary data.</text>
</comment>
<dbReference type="EMBL" id="JAMZMK010008306">
    <property type="protein sequence ID" value="KAI7740996.1"/>
    <property type="molecule type" value="Genomic_DNA"/>
</dbReference>